<reference evidence="1 2" key="1">
    <citation type="submission" date="2016-10" db="EMBL/GenBank/DDBJ databases">
        <title>Genome Sequence of Pseudomonas putida GM4FR.</title>
        <authorList>
            <person name="Poehlein A."/>
            <person name="Wemheuer F."/>
            <person name="Hollensteiner J."/>
            <person name="Wemheuer B."/>
        </authorList>
    </citation>
    <scope>NUCLEOTIDE SEQUENCE [LARGE SCALE GENOMIC DNA]</scope>
    <source>
        <strain evidence="1 2">GM4FR</strain>
    </source>
</reference>
<evidence type="ECO:0000313" key="2">
    <source>
        <dbReference type="Proteomes" id="UP000186736"/>
    </source>
</evidence>
<sequence>MTEQQTKYNDCTNNHHSGEVLAPAVLADFEMFHQNQARDEFGKLERIITTMIIPALGQQHPISKHLYAHLENVKLGSQNFCWRHRHIGYAYGATETAQAQA</sequence>
<proteinExistence type="predicted"/>
<protein>
    <submittedName>
        <fullName evidence="1">Uncharacterized protein</fullName>
    </submittedName>
</protein>
<accession>A0A1Q9QY32</accession>
<evidence type="ECO:0000313" key="1">
    <source>
        <dbReference type="EMBL" id="OLS60017.1"/>
    </source>
</evidence>
<dbReference type="Proteomes" id="UP000186736">
    <property type="component" value="Unassembled WGS sequence"/>
</dbReference>
<dbReference type="AlphaFoldDB" id="A0A1Q9QY32"/>
<gene>
    <name evidence="1" type="ORF">PSEMO_53250</name>
</gene>
<dbReference type="EMBL" id="MKZO01000058">
    <property type="protein sequence ID" value="OLS60017.1"/>
    <property type="molecule type" value="Genomic_DNA"/>
</dbReference>
<comment type="caution">
    <text evidence="1">The sequence shown here is derived from an EMBL/GenBank/DDBJ whole genome shotgun (WGS) entry which is preliminary data.</text>
</comment>
<dbReference type="RefSeq" id="WP_075805960.1">
    <property type="nucleotide sequence ID" value="NZ_MKZO01000058.1"/>
</dbReference>
<organism evidence="1 2">
    <name type="scientific">Pseudomonas putida</name>
    <name type="common">Arthrobacter siderocapsulatus</name>
    <dbReference type="NCBI Taxonomy" id="303"/>
    <lineage>
        <taxon>Bacteria</taxon>
        <taxon>Pseudomonadati</taxon>
        <taxon>Pseudomonadota</taxon>
        <taxon>Gammaproteobacteria</taxon>
        <taxon>Pseudomonadales</taxon>
        <taxon>Pseudomonadaceae</taxon>
        <taxon>Pseudomonas</taxon>
    </lineage>
</organism>
<dbReference type="OrthoDB" id="6895849at2"/>
<name>A0A1Q9QY32_PSEPU</name>